<dbReference type="Gene3D" id="6.20.330.10">
    <property type="match status" value="1"/>
</dbReference>
<dbReference type="OrthoDB" id="9764363at2"/>
<keyword evidence="5" id="KW-1133">Transmembrane helix</keyword>
<dbReference type="CDD" id="cd07023">
    <property type="entry name" value="S49_Sppa_N_C"/>
    <property type="match status" value="1"/>
</dbReference>
<accession>A0A1V3NHH7</accession>
<comment type="caution">
    <text evidence="7">The sequence shown here is derived from an EMBL/GenBank/DDBJ whole genome shotgun (WGS) entry which is preliminary data.</text>
</comment>
<dbReference type="Gene3D" id="3.90.226.10">
    <property type="entry name" value="2-enoyl-CoA Hydratase, Chain A, domain 1"/>
    <property type="match status" value="1"/>
</dbReference>
<evidence type="ECO:0000256" key="5">
    <source>
        <dbReference type="SAM" id="Phobius"/>
    </source>
</evidence>
<keyword evidence="8" id="KW-1185">Reference proteome</keyword>
<protein>
    <submittedName>
        <fullName evidence="7">S49 family peptidase</fullName>
    </submittedName>
</protein>
<keyword evidence="3" id="KW-0378">Hydrolase</keyword>
<gene>
    <name evidence="7" type="ORF">B1C78_08405</name>
</gene>
<dbReference type="PANTHER" id="PTHR42987:SF8">
    <property type="entry name" value="PROTEINASE"/>
    <property type="match status" value="1"/>
</dbReference>
<evidence type="ECO:0000313" key="8">
    <source>
        <dbReference type="Proteomes" id="UP000189462"/>
    </source>
</evidence>
<proteinExistence type="inferred from homology"/>
<dbReference type="SUPFAM" id="SSF52096">
    <property type="entry name" value="ClpP/crotonase"/>
    <property type="match status" value="1"/>
</dbReference>
<organism evidence="7 8">
    <name type="scientific">Thioalkalivibrio denitrificans</name>
    <dbReference type="NCBI Taxonomy" id="108003"/>
    <lineage>
        <taxon>Bacteria</taxon>
        <taxon>Pseudomonadati</taxon>
        <taxon>Pseudomonadota</taxon>
        <taxon>Gammaproteobacteria</taxon>
        <taxon>Chromatiales</taxon>
        <taxon>Ectothiorhodospiraceae</taxon>
        <taxon>Thioalkalivibrio</taxon>
    </lineage>
</organism>
<name>A0A1V3NHH7_9GAMM</name>
<keyword evidence="4" id="KW-0720">Serine protease</keyword>
<dbReference type="Pfam" id="PF01343">
    <property type="entry name" value="Peptidase_S49"/>
    <property type="match status" value="1"/>
</dbReference>
<dbReference type="PANTHER" id="PTHR42987">
    <property type="entry name" value="PEPTIDASE S49"/>
    <property type="match status" value="1"/>
</dbReference>
<reference evidence="7 8" key="1">
    <citation type="submission" date="2017-02" db="EMBL/GenBank/DDBJ databases">
        <title>Genomic diversity within the haloalkaliphilic genus Thioalkalivibrio.</title>
        <authorList>
            <person name="Ahn A.-C."/>
            <person name="Meier-Kolthoff J."/>
            <person name="Overmars L."/>
            <person name="Richter M."/>
            <person name="Woyke T."/>
            <person name="Sorokin D.Y."/>
            <person name="Muyzer G."/>
        </authorList>
    </citation>
    <scope>NUCLEOTIDE SEQUENCE [LARGE SCALE GENOMIC DNA]</scope>
    <source>
        <strain evidence="7 8">ALJD</strain>
    </source>
</reference>
<evidence type="ECO:0000256" key="1">
    <source>
        <dbReference type="ARBA" id="ARBA00008683"/>
    </source>
</evidence>
<evidence type="ECO:0000256" key="4">
    <source>
        <dbReference type="ARBA" id="ARBA00022825"/>
    </source>
</evidence>
<dbReference type="STRING" id="108003.B1C78_08405"/>
<dbReference type="Proteomes" id="UP000189462">
    <property type="component" value="Unassembled WGS sequence"/>
</dbReference>
<dbReference type="GO" id="GO:0008236">
    <property type="term" value="F:serine-type peptidase activity"/>
    <property type="evidence" value="ECO:0007669"/>
    <property type="project" value="UniProtKB-KW"/>
</dbReference>
<keyword evidence="5" id="KW-0812">Transmembrane</keyword>
<sequence>MSQENWERDALTRIALAGVQEQRRARRWGIFFKLLGFAYLFLLLGLFLTGPFATDTRKAGPHTALVDLQGVITEGSQASADLVTQGLRNAFRDKNTEAVLLRVNSPGGSPVQSAYINNEVRRLKEAHPDTPVYAVISDVGASGGYYAVVSADWIYADASSVVGSIGVRMDGFGLVDAIDKLGIERRLMVAGDNKALMDPFLPVKPEDQAHVQRLLDNIHTQFVDAVKTARGDRLNGSDEELFGGLIWTGDEALELGIIDGLGSPGYVAREVIGQENIVDFTPRQDLLRRLADSFGAAIGRAIVNLGEPAIR</sequence>
<dbReference type="AlphaFoldDB" id="A0A1V3NHH7"/>
<dbReference type="EMBL" id="MVBK01000046">
    <property type="protein sequence ID" value="OOG24521.1"/>
    <property type="molecule type" value="Genomic_DNA"/>
</dbReference>
<dbReference type="InterPro" id="IPR029045">
    <property type="entry name" value="ClpP/crotonase-like_dom_sf"/>
</dbReference>
<dbReference type="InterPro" id="IPR047272">
    <property type="entry name" value="S49_SppA_C"/>
</dbReference>
<evidence type="ECO:0000259" key="6">
    <source>
        <dbReference type="Pfam" id="PF01343"/>
    </source>
</evidence>
<feature type="transmembrane region" description="Helical" evidence="5">
    <location>
        <begin position="30"/>
        <end position="53"/>
    </location>
</feature>
<evidence type="ECO:0000256" key="3">
    <source>
        <dbReference type="ARBA" id="ARBA00022801"/>
    </source>
</evidence>
<evidence type="ECO:0000313" key="7">
    <source>
        <dbReference type="EMBL" id="OOG24521.1"/>
    </source>
</evidence>
<comment type="similarity">
    <text evidence="1">Belongs to the peptidase S49 family.</text>
</comment>
<feature type="domain" description="Peptidase S49" evidence="6">
    <location>
        <begin position="130"/>
        <end position="267"/>
    </location>
</feature>
<keyword evidence="5" id="KW-0472">Membrane</keyword>
<dbReference type="RefSeq" id="WP_077278711.1">
    <property type="nucleotide sequence ID" value="NZ_MVBK01000046.1"/>
</dbReference>
<dbReference type="InterPro" id="IPR002142">
    <property type="entry name" value="Peptidase_S49"/>
</dbReference>
<keyword evidence="2" id="KW-0645">Protease</keyword>
<dbReference type="GO" id="GO:0006508">
    <property type="term" value="P:proteolysis"/>
    <property type="evidence" value="ECO:0007669"/>
    <property type="project" value="UniProtKB-KW"/>
</dbReference>
<evidence type="ECO:0000256" key="2">
    <source>
        <dbReference type="ARBA" id="ARBA00022670"/>
    </source>
</evidence>